<dbReference type="InterPro" id="IPR000740">
    <property type="entry name" value="GrpE"/>
</dbReference>
<sequence>MPEEIVPGSTDSESGRTIDLEIVRDTTGNTDFPSPRNGTQVTVSGTRTSVSGDREAPGPDEQATGADPTAPGHGPEVPAAGTGPAEGVPLTFAERLDRLDATVATLHRGLASGNERAAARERVIDRQYEDIERLRAGERQSLLRPMLVELRRLRDDLLRQAAGLPENLPSTQAASLLESFAYSTELILGRAGVEVLRPNPGTPFDPTRQRAAGMLPAPSPELDGTVAEVVSDGYFDLATDRVLATATVRVQRWQEPAPVIAPDDPDEAARPEAGLPEAGLPEAGLPEAGLPEAGLPEAGLPEAGLPEAGLPEAGLPEAGLSEAGLSEAGLSEATARPVGADI</sequence>
<evidence type="ECO:0000256" key="1">
    <source>
        <dbReference type="ARBA" id="ARBA00023186"/>
    </source>
</evidence>
<gene>
    <name evidence="3" type="ORF">H4W31_007557</name>
</gene>
<dbReference type="GO" id="GO:0006457">
    <property type="term" value="P:protein folding"/>
    <property type="evidence" value="ECO:0007669"/>
    <property type="project" value="InterPro"/>
</dbReference>
<dbReference type="AlphaFoldDB" id="A0A927MCG3"/>
<feature type="region of interest" description="Disordered" evidence="2">
    <location>
        <begin position="24"/>
        <end position="87"/>
    </location>
</feature>
<dbReference type="GO" id="GO:0051087">
    <property type="term" value="F:protein-folding chaperone binding"/>
    <property type="evidence" value="ECO:0007669"/>
    <property type="project" value="InterPro"/>
</dbReference>
<comment type="caution">
    <text evidence="3">The sequence shown here is derived from an EMBL/GenBank/DDBJ whole genome shotgun (WGS) entry which is preliminary data.</text>
</comment>
<dbReference type="Pfam" id="PF01025">
    <property type="entry name" value="GrpE"/>
    <property type="match status" value="1"/>
</dbReference>
<evidence type="ECO:0000256" key="2">
    <source>
        <dbReference type="SAM" id="MobiDB-lite"/>
    </source>
</evidence>
<name>A0A927MCG3_9ACTN</name>
<dbReference type="Gene3D" id="2.30.22.10">
    <property type="entry name" value="Head domain of nucleotide exchange factor GrpE"/>
    <property type="match status" value="1"/>
</dbReference>
<keyword evidence="1" id="KW-0143">Chaperone</keyword>
<dbReference type="Proteomes" id="UP000649753">
    <property type="component" value="Unassembled WGS sequence"/>
</dbReference>
<dbReference type="GO" id="GO:0042803">
    <property type="term" value="F:protein homodimerization activity"/>
    <property type="evidence" value="ECO:0007669"/>
    <property type="project" value="InterPro"/>
</dbReference>
<dbReference type="RefSeq" id="WP_192770903.1">
    <property type="nucleotide sequence ID" value="NZ_JADBEB010000001.1"/>
</dbReference>
<organism evidence="3 4">
    <name type="scientific">Plantactinospora soyae</name>
    <dbReference type="NCBI Taxonomy" id="1544732"/>
    <lineage>
        <taxon>Bacteria</taxon>
        <taxon>Bacillati</taxon>
        <taxon>Actinomycetota</taxon>
        <taxon>Actinomycetes</taxon>
        <taxon>Micromonosporales</taxon>
        <taxon>Micromonosporaceae</taxon>
        <taxon>Plantactinospora</taxon>
    </lineage>
</organism>
<reference evidence="3" key="1">
    <citation type="submission" date="2020-10" db="EMBL/GenBank/DDBJ databases">
        <title>Sequencing the genomes of 1000 actinobacteria strains.</title>
        <authorList>
            <person name="Klenk H.-P."/>
        </authorList>
    </citation>
    <scope>NUCLEOTIDE SEQUENCE</scope>
    <source>
        <strain evidence="3">DSM 46832</strain>
    </source>
</reference>
<dbReference type="Pfam" id="PF01744">
    <property type="entry name" value="GLTT"/>
    <property type="match status" value="2"/>
</dbReference>
<dbReference type="InterPro" id="IPR008164">
    <property type="entry name" value="XGLTT_rpt"/>
</dbReference>
<accession>A0A927MCG3</accession>
<feature type="region of interest" description="Disordered" evidence="2">
    <location>
        <begin position="256"/>
        <end position="342"/>
    </location>
</feature>
<feature type="compositionally biased region" description="Polar residues" evidence="2">
    <location>
        <begin position="26"/>
        <end position="51"/>
    </location>
</feature>
<dbReference type="SUPFAM" id="SSF51064">
    <property type="entry name" value="Head domain of nucleotide exchange factor GrpE"/>
    <property type="match status" value="1"/>
</dbReference>
<evidence type="ECO:0000313" key="4">
    <source>
        <dbReference type="Proteomes" id="UP000649753"/>
    </source>
</evidence>
<dbReference type="InterPro" id="IPR009012">
    <property type="entry name" value="GrpE_head"/>
</dbReference>
<dbReference type="GO" id="GO:0000774">
    <property type="term" value="F:adenyl-nucleotide exchange factor activity"/>
    <property type="evidence" value="ECO:0007669"/>
    <property type="project" value="InterPro"/>
</dbReference>
<keyword evidence="4" id="KW-1185">Reference proteome</keyword>
<proteinExistence type="predicted"/>
<protein>
    <submittedName>
        <fullName evidence="3">Molecular chaperone GrpE (Heat shock protein)</fullName>
    </submittedName>
</protein>
<evidence type="ECO:0000313" key="3">
    <source>
        <dbReference type="EMBL" id="MBE1491919.1"/>
    </source>
</evidence>
<dbReference type="EMBL" id="JADBEB010000001">
    <property type="protein sequence ID" value="MBE1491919.1"/>
    <property type="molecule type" value="Genomic_DNA"/>
</dbReference>